<proteinExistence type="predicted"/>
<reference evidence="2" key="1">
    <citation type="submission" date="2012-07" db="EMBL/GenBank/DDBJ databases">
        <title>Genome of the Chinese tree shrew, a rising model animal genetically related to primates.</title>
        <authorList>
            <person name="Zhang G."/>
            <person name="Fan Y."/>
            <person name="Yao Y."/>
            <person name="Huang Z."/>
        </authorList>
    </citation>
    <scope>NUCLEOTIDE SEQUENCE [LARGE SCALE GENOMIC DNA]</scope>
</reference>
<name>L9KGR6_TUPCH</name>
<sequence length="81" mass="8738">MRGLGQSPMSNKGTDIIALRTVRPSLPPTQGNPGRCPFPEPAAGKIMITFSAMMVSSILVYVKKSEIPNSQTKLVNKEIPL</sequence>
<gene>
    <name evidence="1" type="ORF">TREES_T100017857</name>
</gene>
<evidence type="ECO:0000313" key="2">
    <source>
        <dbReference type="Proteomes" id="UP000011518"/>
    </source>
</evidence>
<protein>
    <submittedName>
        <fullName evidence="1">Uncharacterized protein</fullName>
    </submittedName>
</protein>
<dbReference type="AlphaFoldDB" id="L9KGR6"/>
<dbReference type="InParanoid" id="L9KGR6"/>
<accession>L9KGR6</accession>
<keyword evidence="2" id="KW-1185">Reference proteome</keyword>
<dbReference type="Proteomes" id="UP000011518">
    <property type="component" value="Unassembled WGS sequence"/>
</dbReference>
<reference evidence="2" key="2">
    <citation type="journal article" date="2013" name="Nat. Commun.">
        <title>Genome of the Chinese tree shrew.</title>
        <authorList>
            <person name="Fan Y."/>
            <person name="Huang Z.Y."/>
            <person name="Cao C.C."/>
            <person name="Chen C.S."/>
            <person name="Chen Y.X."/>
            <person name="Fan D.D."/>
            <person name="He J."/>
            <person name="Hou H.L."/>
            <person name="Hu L."/>
            <person name="Hu X.T."/>
            <person name="Jiang X.T."/>
            <person name="Lai R."/>
            <person name="Lang Y.S."/>
            <person name="Liang B."/>
            <person name="Liao S.G."/>
            <person name="Mu D."/>
            <person name="Ma Y.Y."/>
            <person name="Niu Y.Y."/>
            <person name="Sun X.Q."/>
            <person name="Xia J.Q."/>
            <person name="Xiao J."/>
            <person name="Xiong Z.Q."/>
            <person name="Xu L."/>
            <person name="Yang L."/>
            <person name="Zhang Y."/>
            <person name="Zhao W."/>
            <person name="Zhao X.D."/>
            <person name="Zheng Y.T."/>
            <person name="Zhou J.M."/>
            <person name="Zhu Y.B."/>
            <person name="Zhang G.J."/>
            <person name="Wang J."/>
            <person name="Yao Y.G."/>
        </authorList>
    </citation>
    <scope>NUCLEOTIDE SEQUENCE [LARGE SCALE GENOMIC DNA]</scope>
</reference>
<dbReference type="EMBL" id="KB320862">
    <property type="protein sequence ID" value="ELW61674.1"/>
    <property type="molecule type" value="Genomic_DNA"/>
</dbReference>
<organism evidence="1 2">
    <name type="scientific">Tupaia chinensis</name>
    <name type="common">Chinese tree shrew</name>
    <name type="synonym">Tupaia belangeri chinensis</name>
    <dbReference type="NCBI Taxonomy" id="246437"/>
    <lineage>
        <taxon>Eukaryota</taxon>
        <taxon>Metazoa</taxon>
        <taxon>Chordata</taxon>
        <taxon>Craniata</taxon>
        <taxon>Vertebrata</taxon>
        <taxon>Euteleostomi</taxon>
        <taxon>Mammalia</taxon>
        <taxon>Eutheria</taxon>
        <taxon>Euarchontoglires</taxon>
        <taxon>Scandentia</taxon>
        <taxon>Tupaiidae</taxon>
        <taxon>Tupaia</taxon>
    </lineage>
</organism>
<evidence type="ECO:0000313" key="1">
    <source>
        <dbReference type="EMBL" id="ELW61674.1"/>
    </source>
</evidence>